<dbReference type="InterPro" id="IPR004387">
    <property type="entry name" value="Pept_M50_Zn"/>
</dbReference>
<evidence type="ECO:0000256" key="7">
    <source>
        <dbReference type="ARBA" id="ARBA00022833"/>
    </source>
</evidence>
<evidence type="ECO:0000313" key="13">
    <source>
        <dbReference type="EMBL" id="MEK6466803.1"/>
    </source>
</evidence>
<dbReference type="Proteomes" id="UP001367513">
    <property type="component" value="Unassembled WGS sequence"/>
</dbReference>
<evidence type="ECO:0000256" key="5">
    <source>
        <dbReference type="ARBA" id="ARBA00022692"/>
    </source>
</evidence>
<feature type="domain" description="Peptidase M50" evidence="12">
    <location>
        <begin position="13"/>
        <end position="391"/>
    </location>
</feature>
<dbReference type="EMBL" id="JBBPIX010000017">
    <property type="protein sequence ID" value="MEK6466803.1"/>
    <property type="molecule type" value="Genomic_DNA"/>
</dbReference>
<feature type="transmembrane region" description="Helical" evidence="11">
    <location>
        <begin position="7"/>
        <end position="24"/>
    </location>
</feature>
<dbReference type="InterPro" id="IPR008915">
    <property type="entry name" value="Peptidase_M50"/>
</dbReference>
<evidence type="ECO:0000259" key="12">
    <source>
        <dbReference type="Pfam" id="PF02163"/>
    </source>
</evidence>
<comment type="cofactor">
    <cofactor evidence="1">
        <name>Zn(2+)</name>
        <dbReference type="ChEBI" id="CHEBI:29105"/>
    </cofactor>
</comment>
<evidence type="ECO:0000256" key="8">
    <source>
        <dbReference type="ARBA" id="ARBA00022989"/>
    </source>
</evidence>
<proteinExistence type="inferred from homology"/>
<keyword evidence="9" id="KW-0482">Metalloprotease</keyword>
<feature type="transmembrane region" description="Helical" evidence="11">
    <location>
        <begin position="352"/>
        <end position="371"/>
    </location>
</feature>
<evidence type="ECO:0000256" key="11">
    <source>
        <dbReference type="SAM" id="Phobius"/>
    </source>
</evidence>
<keyword evidence="6" id="KW-0378">Hydrolase</keyword>
<dbReference type="CDD" id="cd06163">
    <property type="entry name" value="S2P-M50_PDZ_RseP-like"/>
    <property type="match status" value="1"/>
</dbReference>
<name>A0ABU9AKH2_PSEA5</name>
<evidence type="ECO:0000256" key="3">
    <source>
        <dbReference type="ARBA" id="ARBA00007931"/>
    </source>
</evidence>
<evidence type="ECO:0000256" key="6">
    <source>
        <dbReference type="ARBA" id="ARBA00022801"/>
    </source>
</evidence>
<protein>
    <submittedName>
        <fullName evidence="13">Site-2 protease family protein</fullName>
    </submittedName>
</protein>
<gene>
    <name evidence="13" type="ORF">WG925_23945</name>
</gene>
<dbReference type="Pfam" id="PF02163">
    <property type="entry name" value="Peptidase_M50"/>
    <property type="match status" value="1"/>
</dbReference>
<keyword evidence="5 11" id="KW-0812">Transmembrane</keyword>
<dbReference type="PANTHER" id="PTHR42837">
    <property type="entry name" value="REGULATOR OF SIGMA-E PROTEASE RSEP"/>
    <property type="match status" value="1"/>
</dbReference>
<evidence type="ECO:0000256" key="2">
    <source>
        <dbReference type="ARBA" id="ARBA00004141"/>
    </source>
</evidence>
<keyword evidence="8 11" id="KW-1133">Transmembrane helix</keyword>
<dbReference type="SUPFAM" id="SSF50156">
    <property type="entry name" value="PDZ domain-like"/>
    <property type="match status" value="1"/>
</dbReference>
<dbReference type="InterPro" id="IPR036034">
    <property type="entry name" value="PDZ_sf"/>
</dbReference>
<organism evidence="13 14">
    <name type="scientific">Pseudonocardia alni subsp. carboxydivorans</name>
    <dbReference type="NCBI Taxonomy" id="415010"/>
    <lineage>
        <taxon>Bacteria</taxon>
        <taxon>Bacillati</taxon>
        <taxon>Actinomycetota</taxon>
        <taxon>Actinomycetes</taxon>
        <taxon>Pseudonocardiales</taxon>
        <taxon>Pseudonocardiaceae</taxon>
        <taxon>Pseudonocardia</taxon>
    </lineage>
</organism>
<dbReference type="GO" id="GO:0008233">
    <property type="term" value="F:peptidase activity"/>
    <property type="evidence" value="ECO:0007669"/>
    <property type="project" value="UniProtKB-KW"/>
</dbReference>
<dbReference type="PANTHER" id="PTHR42837:SF2">
    <property type="entry name" value="MEMBRANE METALLOPROTEASE ARASP2, CHLOROPLASTIC-RELATED"/>
    <property type="match status" value="1"/>
</dbReference>
<dbReference type="GO" id="GO:0006508">
    <property type="term" value="P:proteolysis"/>
    <property type="evidence" value="ECO:0007669"/>
    <property type="project" value="UniProtKB-KW"/>
</dbReference>
<dbReference type="Gene3D" id="2.30.42.10">
    <property type="match status" value="1"/>
</dbReference>
<keyword evidence="10 11" id="KW-0472">Membrane</keyword>
<dbReference type="RefSeq" id="WP_346101983.1">
    <property type="nucleotide sequence ID" value="NZ_BAAAOD010000004.1"/>
</dbReference>
<comment type="subcellular location">
    <subcellularLocation>
        <location evidence="2">Membrane</location>
        <topology evidence="2">Multi-pass membrane protein</topology>
    </subcellularLocation>
</comment>
<keyword evidence="4 13" id="KW-0645">Protease</keyword>
<comment type="similarity">
    <text evidence="3">Belongs to the peptidase M50B family.</text>
</comment>
<keyword evidence="7" id="KW-0862">Zinc</keyword>
<feature type="transmembrane region" description="Helical" evidence="11">
    <location>
        <begin position="127"/>
        <end position="154"/>
    </location>
</feature>
<evidence type="ECO:0000256" key="1">
    <source>
        <dbReference type="ARBA" id="ARBA00001947"/>
    </source>
</evidence>
<evidence type="ECO:0000313" key="14">
    <source>
        <dbReference type="Proteomes" id="UP001367513"/>
    </source>
</evidence>
<evidence type="ECO:0000256" key="9">
    <source>
        <dbReference type="ARBA" id="ARBA00023049"/>
    </source>
</evidence>
<comment type="caution">
    <text evidence="13">The sequence shown here is derived from an EMBL/GenBank/DDBJ whole genome shotgun (WGS) entry which is preliminary data.</text>
</comment>
<feature type="transmembrane region" description="Helical" evidence="11">
    <location>
        <begin position="411"/>
        <end position="432"/>
    </location>
</feature>
<accession>A0ABU9AKH2</accession>
<reference evidence="13 14" key="1">
    <citation type="submission" date="2024-03" db="EMBL/GenBank/DDBJ databases">
        <title>Draft genome sequence of Pseudonocardia carboxydivorans JCM 14827.</title>
        <authorList>
            <person name="Duangmal K."/>
        </authorList>
    </citation>
    <scope>NUCLEOTIDE SEQUENCE [LARGE SCALE GENOMIC DNA]</scope>
    <source>
        <strain evidence="13 14">JCM 14827</strain>
    </source>
</reference>
<sequence length="439" mass="46917">MTIVWTVVGIAIFFFGLLLSIAWHELGHFTTARWFGIKVPEFMVGFGRTLWSVRRGETEYGIKMIPLGGYVRMIGMLPPAKGGTLGRSRRTGPFQGLMDDARRQSQADVLPQDADRQFWTRSPWKRIVVMFAGPFMNLVLAVVLFSLVLIGIGVPMATTQIESLEKCVLPAVAVQDGVPQECPAGAPLAPALAAGVQPDDRILSVRGQEFGPDDGIALQDAIRASSGPTPVVVERAGRQIPLTVDVIPNVLPARGSADPYATVTAGYLGVALDTQYTQLGPGDVAAQIGNGVVRTAEAITQIPARIPALFGAAFLGEERSQDSPMGVVGVSRIGGEILAQQDVPWQADVSRFLMMLAAVNLSLFLLNLLPVPPLDGGQIVPAIWEAIKRNTAKLLGRPDPGPVDAAKLLPVAYVFVIVFLGFSVMVAIADIVNPVRLFG</sequence>
<evidence type="ECO:0000256" key="4">
    <source>
        <dbReference type="ARBA" id="ARBA00022670"/>
    </source>
</evidence>
<keyword evidence="14" id="KW-1185">Reference proteome</keyword>
<evidence type="ECO:0000256" key="10">
    <source>
        <dbReference type="ARBA" id="ARBA00023136"/>
    </source>
</evidence>